<dbReference type="InterPro" id="IPR036280">
    <property type="entry name" value="Multihaem_cyt_sf"/>
</dbReference>
<gene>
    <name evidence="6" type="ORF">Enr13x_52180</name>
</gene>
<dbReference type="GO" id="GO:0046872">
    <property type="term" value="F:metal ion binding"/>
    <property type="evidence" value="ECO:0007669"/>
    <property type="project" value="UniProtKB-KW"/>
</dbReference>
<feature type="domain" description="Cytochrome c" evidence="5">
    <location>
        <begin position="505"/>
        <end position="608"/>
    </location>
</feature>
<dbReference type="GO" id="GO:0009055">
    <property type="term" value="F:electron transfer activity"/>
    <property type="evidence" value="ECO:0007669"/>
    <property type="project" value="InterPro"/>
</dbReference>
<sequence>MNLDHQTRTLGVNRILLAGLLFALGCHAIRCPAQPLPQPSLTDRLLAEDSGSLAALARERGDAVRGAILFSTQSLACTKCHAQGAADLLGPDLTEVSAERNDETIVEAILQPSKSIAKGFESVKILTQEGRVATGRVIRQDADTIVLRELSDANRLIEIARDDIDRMEPQTVSAMPTKLADQLTDRQQFLDLVKYLMDIAQTGHTPHVAASVPASRITSLDPQIHGTVLLDQFGCVRCHDDNAAEPTMYSSTPPKQAPLLTAAASRIDPHYIRRFIADPHGVKPGTSMPDLMQHLSDADREAASTAITQYLMSLTTEPFQRGSIDDKSASRGRELFHSVGCVACHSPRGDDGDELMADRSVALGDLSRKYSIDGLSAFLENPHSVRPSGRMPDMKLTHWEAVDLANYLVSGAGADVDRQPMPTDPDLIRAGRQSFNELGCVQCHVAEHGQTQPVQGRGRAGRYPSLAELNTTRGCLSGEPGAWANYQLDDTQRDAIRVALKSSAATLDDREQVVLTMATFRCDRCHTRDGWGGVSDQRDPYFHTSNENLGPQGRIPPPLSGVGGKLRSKWLRDVLVSGRSIRPYMKTRMPQYGAANVADLIDRFASVDPKPLVEIIQTQDPKEARKTGLELVGNGGLNCIACHTFQHKPAQTMPAVDLTEMAERLHREWFYQYMVSPQLVSPGTVMPSFWPGGKAIRKEILGGDPNLQIGAVWEYLLEGRQARTPRGLQLEPIRLLADRGRAVMLRRSYQGIGKRGIGVGYPGGLNLAFDAEQMRLAMIWKGDFADPGGVWRGQGHGTVRPLGSDLIRFQPGPDLDDAQTPWIVDEGRPPHHQFIGYDLDDIGRPTWMYRWGVVEISDYAVDSQDADSEQTVLKRAVKFTSKDQRDNLVFRVASGENVKAIDGQSFLVDDKLSVRIDPEHQADILQSETGMQLIVPLSLSPGSTTLEVQYRW</sequence>
<dbReference type="InterPro" id="IPR013427">
    <property type="entry name" value="Haem-bd_dom_put"/>
</dbReference>
<reference evidence="6 7" key="1">
    <citation type="submission" date="2019-03" db="EMBL/GenBank/DDBJ databases">
        <title>Deep-cultivation of Planctomycetes and their phenomic and genomic characterization uncovers novel biology.</title>
        <authorList>
            <person name="Wiegand S."/>
            <person name="Jogler M."/>
            <person name="Boedeker C."/>
            <person name="Pinto D."/>
            <person name="Vollmers J."/>
            <person name="Rivas-Marin E."/>
            <person name="Kohn T."/>
            <person name="Peeters S.H."/>
            <person name="Heuer A."/>
            <person name="Rast P."/>
            <person name="Oberbeckmann S."/>
            <person name="Bunk B."/>
            <person name="Jeske O."/>
            <person name="Meyerdierks A."/>
            <person name="Storesund J.E."/>
            <person name="Kallscheuer N."/>
            <person name="Luecker S."/>
            <person name="Lage O.M."/>
            <person name="Pohl T."/>
            <person name="Merkel B.J."/>
            <person name="Hornburger P."/>
            <person name="Mueller R.-W."/>
            <person name="Bruemmer F."/>
            <person name="Labrenz M."/>
            <person name="Spormann A.M."/>
            <person name="Op den Camp H."/>
            <person name="Overmann J."/>
            <person name="Amann R."/>
            <person name="Jetten M.S.M."/>
            <person name="Mascher T."/>
            <person name="Medema M.H."/>
            <person name="Devos D.P."/>
            <person name="Kaster A.-K."/>
            <person name="Ovreas L."/>
            <person name="Rohde M."/>
            <person name="Galperin M.Y."/>
            <person name="Jogler C."/>
        </authorList>
    </citation>
    <scope>NUCLEOTIDE SEQUENCE [LARGE SCALE GENOMIC DNA]</scope>
    <source>
        <strain evidence="6 7">Enr13</strain>
    </source>
</reference>
<evidence type="ECO:0000256" key="1">
    <source>
        <dbReference type="ARBA" id="ARBA00022617"/>
    </source>
</evidence>
<dbReference type="PANTHER" id="PTHR33546:SF1">
    <property type="entry name" value="LARGE, MULTIFUNCTIONAL SECRETED PROTEIN"/>
    <property type="match status" value="1"/>
</dbReference>
<dbReference type="InterPro" id="IPR036909">
    <property type="entry name" value="Cyt_c-like_dom_sf"/>
</dbReference>
<dbReference type="OrthoDB" id="9804649at2"/>
<dbReference type="SUPFAM" id="SSF48695">
    <property type="entry name" value="Multiheme cytochromes"/>
    <property type="match status" value="1"/>
</dbReference>
<dbReference type="PROSITE" id="PS51007">
    <property type="entry name" value="CYTC"/>
    <property type="match status" value="4"/>
</dbReference>
<feature type="domain" description="Cytochrome c" evidence="5">
    <location>
        <begin position="221"/>
        <end position="315"/>
    </location>
</feature>
<dbReference type="Gene3D" id="1.10.760.10">
    <property type="entry name" value="Cytochrome c-like domain"/>
    <property type="match status" value="5"/>
</dbReference>
<dbReference type="InterPro" id="IPR009056">
    <property type="entry name" value="Cyt_c-like_dom"/>
</dbReference>
<accession>A0A518HWV0</accession>
<evidence type="ECO:0000313" key="6">
    <source>
        <dbReference type="EMBL" id="QDV45342.1"/>
    </source>
</evidence>
<keyword evidence="1 4" id="KW-0349">Heme</keyword>
<feature type="domain" description="Cytochrome c" evidence="5">
    <location>
        <begin position="61"/>
        <end position="200"/>
    </location>
</feature>
<keyword evidence="2 4" id="KW-0479">Metal-binding</keyword>
<protein>
    <submittedName>
        <fullName evidence="6">Cytochrome c</fullName>
    </submittedName>
</protein>
<dbReference type="NCBIfam" id="TIGR02603">
    <property type="entry name" value="CxxCH_TIGR02603"/>
    <property type="match status" value="1"/>
</dbReference>
<evidence type="ECO:0000256" key="4">
    <source>
        <dbReference type="PROSITE-ProRule" id="PRU00433"/>
    </source>
</evidence>
<dbReference type="EMBL" id="CP037423">
    <property type="protein sequence ID" value="QDV45342.1"/>
    <property type="molecule type" value="Genomic_DNA"/>
</dbReference>
<keyword evidence="7" id="KW-1185">Reference proteome</keyword>
<evidence type="ECO:0000313" key="7">
    <source>
        <dbReference type="Proteomes" id="UP000319004"/>
    </source>
</evidence>
<keyword evidence="3 4" id="KW-0408">Iron</keyword>
<evidence type="ECO:0000256" key="3">
    <source>
        <dbReference type="ARBA" id="ARBA00023004"/>
    </source>
</evidence>
<evidence type="ECO:0000256" key="2">
    <source>
        <dbReference type="ARBA" id="ARBA00022723"/>
    </source>
</evidence>
<dbReference type="GO" id="GO:0020037">
    <property type="term" value="F:heme binding"/>
    <property type="evidence" value="ECO:0007669"/>
    <property type="project" value="InterPro"/>
</dbReference>
<evidence type="ECO:0000259" key="5">
    <source>
        <dbReference type="PROSITE" id="PS51007"/>
    </source>
</evidence>
<feature type="domain" description="Cytochrome c" evidence="5">
    <location>
        <begin position="327"/>
        <end position="412"/>
    </location>
</feature>
<dbReference type="PANTHER" id="PTHR33546">
    <property type="entry name" value="LARGE, MULTIFUNCTIONAL SECRETED PROTEIN-RELATED"/>
    <property type="match status" value="1"/>
</dbReference>
<name>A0A518HWV0_9BACT</name>
<dbReference type="Pfam" id="PF00034">
    <property type="entry name" value="Cytochrom_C"/>
    <property type="match status" value="1"/>
</dbReference>
<proteinExistence type="predicted"/>
<dbReference type="SUPFAM" id="SSF46626">
    <property type="entry name" value="Cytochrome c"/>
    <property type="match status" value="6"/>
</dbReference>
<dbReference type="AlphaFoldDB" id="A0A518HWV0"/>
<organism evidence="6 7">
    <name type="scientific">Stieleria neptunia</name>
    <dbReference type="NCBI Taxonomy" id="2527979"/>
    <lineage>
        <taxon>Bacteria</taxon>
        <taxon>Pseudomonadati</taxon>
        <taxon>Planctomycetota</taxon>
        <taxon>Planctomycetia</taxon>
        <taxon>Pirellulales</taxon>
        <taxon>Pirellulaceae</taxon>
        <taxon>Stieleria</taxon>
    </lineage>
</organism>
<dbReference type="Proteomes" id="UP000319004">
    <property type="component" value="Chromosome"/>
</dbReference>
<dbReference type="KEGG" id="snep:Enr13x_52180"/>